<dbReference type="SMART" id="SM00333">
    <property type="entry name" value="TUDOR"/>
    <property type="match status" value="3"/>
</dbReference>
<dbReference type="InterPro" id="IPR025605">
    <property type="entry name" value="OST-HTH/LOTUS_dom"/>
</dbReference>
<dbReference type="InterPro" id="IPR041966">
    <property type="entry name" value="LOTUS-like"/>
</dbReference>
<dbReference type="Gene3D" id="2.30.30.140">
    <property type="match status" value="4"/>
</dbReference>
<keyword evidence="3" id="KW-0677">Repeat</keyword>
<evidence type="ECO:0000256" key="1">
    <source>
        <dbReference type="ARBA" id="ARBA00004496"/>
    </source>
</evidence>
<dbReference type="InterPro" id="IPR035437">
    <property type="entry name" value="SNase_OB-fold_sf"/>
</dbReference>
<evidence type="ECO:0000256" key="2">
    <source>
        <dbReference type="ARBA" id="ARBA00022490"/>
    </source>
</evidence>
<dbReference type="GO" id="GO:0005737">
    <property type="term" value="C:cytoplasm"/>
    <property type="evidence" value="ECO:0007669"/>
    <property type="project" value="UniProtKB-SubCell"/>
</dbReference>
<dbReference type="PANTHER" id="PTHR22948">
    <property type="entry name" value="TUDOR DOMAIN CONTAINING PROTEIN"/>
    <property type="match status" value="1"/>
</dbReference>
<dbReference type="InterPro" id="IPR002999">
    <property type="entry name" value="Tudor"/>
</dbReference>
<proteinExistence type="evidence at transcript level"/>
<dbReference type="PROSITE" id="PS51644">
    <property type="entry name" value="HTH_OST"/>
    <property type="match status" value="1"/>
</dbReference>
<dbReference type="Pfam" id="PF00567">
    <property type="entry name" value="TUDOR"/>
    <property type="match status" value="4"/>
</dbReference>
<dbReference type="PANTHER" id="PTHR22948:SF29">
    <property type="entry name" value="FI02030P-RELATED"/>
    <property type="match status" value="1"/>
</dbReference>
<accession>A0A6F9DIH6</accession>
<feature type="domain" description="HTH OST-type" evidence="7">
    <location>
        <begin position="8"/>
        <end position="81"/>
    </location>
</feature>
<feature type="compositionally biased region" description="Low complexity" evidence="5">
    <location>
        <begin position="973"/>
        <end position="993"/>
    </location>
</feature>
<dbReference type="SUPFAM" id="SSF63748">
    <property type="entry name" value="Tudor/PWWP/MBT"/>
    <property type="match status" value="4"/>
</dbReference>
<feature type="domain" description="Tudor" evidence="6">
    <location>
        <begin position="822"/>
        <end position="881"/>
    </location>
</feature>
<dbReference type="Gene3D" id="2.40.50.90">
    <property type="match status" value="3"/>
</dbReference>
<evidence type="ECO:0000259" key="6">
    <source>
        <dbReference type="PROSITE" id="PS50304"/>
    </source>
</evidence>
<evidence type="ECO:0000259" key="7">
    <source>
        <dbReference type="PROSITE" id="PS51644"/>
    </source>
</evidence>
<evidence type="ECO:0000256" key="5">
    <source>
        <dbReference type="SAM" id="MobiDB-lite"/>
    </source>
</evidence>
<dbReference type="PROSITE" id="PS50304">
    <property type="entry name" value="TUDOR"/>
    <property type="match status" value="1"/>
</dbReference>
<dbReference type="Gene3D" id="3.30.420.610">
    <property type="entry name" value="LOTUS domain-like"/>
    <property type="match status" value="2"/>
</dbReference>
<feature type="region of interest" description="Disordered" evidence="5">
    <location>
        <begin position="95"/>
        <end position="116"/>
    </location>
</feature>
<evidence type="ECO:0000256" key="3">
    <source>
        <dbReference type="ARBA" id="ARBA00022737"/>
    </source>
</evidence>
<reference evidence="8" key="1">
    <citation type="submission" date="2020-04" db="EMBL/GenBank/DDBJ databases">
        <authorList>
            <person name="Neveu A P."/>
        </authorList>
    </citation>
    <scope>NUCLEOTIDE SEQUENCE</scope>
    <source>
        <tissue evidence="8">Whole embryo</tissue>
    </source>
</reference>
<name>A0A6F9DIH6_9ASCI</name>
<comment type="subcellular location">
    <subcellularLocation>
        <location evidence="1">Cytoplasm</location>
    </subcellularLocation>
</comment>
<dbReference type="Pfam" id="PF12872">
    <property type="entry name" value="OST-HTH"/>
    <property type="match status" value="1"/>
</dbReference>
<evidence type="ECO:0000256" key="4">
    <source>
        <dbReference type="ARBA" id="ARBA00022871"/>
    </source>
</evidence>
<dbReference type="InterPro" id="IPR050621">
    <property type="entry name" value="Tudor_domain_containing"/>
</dbReference>
<dbReference type="EMBL" id="LR786926">
    <property type="protein sequence ID" value="CAB3262788.1"/>
    <property type="molecule type" value="mRNA"/>
</dbReference>
<dbReference type="GO" id="GO:0030154">
    <property type="term" value="P:cell differentiation"/>
    <property type="evidence" value="ECO:0007669"/>
    <property type="project" value="UniProtKB-ARBA"/>
</dbReference>
<protein>
    <submittedName>
        <fullName evidence="8">Uncharacterized protein LOC100183257</fullName>
    </submittedName>
</protein>
<keyword evidence="4" id="KW-0744">Spermatogenesis</keyword>
<dbReference type="GO" id="GO:0007283">
    <property type="term" value="P:spermatogenesis"/>
    <property type="evidence" value="ECO:0007669"/>
    <property type="project" value="UniProtKB-KW"/>
</dbReference>
<evidence type="ECO:0000313" key="8">
    <source>
        <dbReference type="EMBL" id="CAB3262788.1"/>
    </source>
</evidence>
<dbReference type="AlphaFoldDB" id="A0A6F9DIH6"/>
<keyword evidence="4" id="KW-0221">Differentiation</keyword>
<keyword evidence="2" id="KW-0963">Cytoplasm</keyword>
<gene>
    <name evidence="8" type="primary">LOC100183257</name>
</gene>
<organism evidence="8">
    <name type="scientific">Phallusia mammillata</name>
    <dbReference type="NCBI Taxonomy" id="59560"/>
    <lineage>
        <taxon>Eukaryota</taxon>
        <taxon>Metazoa</taxon>
        <taxon>Chordata</taxon>
        <taxon>Tunicata</taxon>
        <taxon>Ascidiacea</taxon>
        <taxon>Phlebobranchia</taxon>
        <taxon>Ascidiidae</taxon>
        <taxon>Phallusia</taxon>
    </lineage>
</organism>
<dbReference type="CDD" id="cd09972">
    <property type="entry name" value="LOTUS_TDRD_OSKAR"/>
    <property type="match status" value="1"/>
</dbReference>
<feature type="region of interest" description="Disordered" evidence="5">
    <location>
        <begin position="963"/>
        <end position="993"/>
    </location>
</feature>
<sequence>MDEVKQKKLYSLKKNLRSVLLSSKLGVAAQKLQGEYKGLMGSFIPYKDFGFKSLEEFMKSIPDVANAKFNMNNVLTYFAVADASTKHIKAMVLKQKSSKRQRLSSSTQRNTTHTPRKIHGYANSYKKNFSPLYKRARQCHSVSDISIKVTHNAPRVIKLRGNMSDPSPVQEKKTVRYANTLEDHDTRRVVVQSKGKNEPTNASQHQKEGNNKGHLLVTMSKESTNTFMNPLMSIENVRKVVTTTKPSIETEVTKPKVVVSDMISTNLKKLLDVNPAGIHATKIAAVYKETFQLVLPETVVSSILNGNFSDILTVNVMTSYSGTKHIILPKNDNEIKTETKSKYLSPTKTKPEKLEVSAHGSLLPGKEYQVTVVNVMECNQVYVQLNSEETDMSKMNQIIHESQKTKAPWGKEQNFQLSSGLVVLTSKGRRAVIQNVYDTECDVLELDFGVISRLQKNSLYPMPAPATKFHEFAICCSMHRPVDTGPVWQPESCAKFKNKFLDEHLTMKVVEISSFQSVETEKLVVKHSVYFYYNGFNINSRLIHEENEYVLSKQISVCDPFHHQPKESARLPDGEYCELFVFNASCTTEVEVCIIGSGYSDGLVDLETEMLEYYTKSNDSFALPQPPPLNCIYAVLSEDACVRGKLISIDGNQGNIYLVDNGELETVDLLDLRPLTEDFCKFPLQVITVSLAGLEHNILASNSEVLQKLNEAVCYKPCIGRIVSHSTTGSKRISNYVELIDTSGEVDVNINQLCASLIMDESYFPSPPETNKTKPVKVVHIENDLIYVQVEGNGLQLLTSLLKKVQGSLQNQRVSPTKFPSDLYPGKMCLVSVAKNLYRARVEQVKDTKVRGISVFLIDIGKTLQVIRGSLMKLECETLLSIPPQAICCQLSPAFGDNGCFGTEGDFLYIGLSEVKDISSQKVLMRVNEISDSEEPHLVSMWIESDNKVRTCIVSDAEINKRTHSETDTQLQSSSMSSHYSSSTSSSSGGDASKDISSLAIPLETSEITKASKCESVDFDDLVQKILEQIQDHNLNDVNDNYLQMHKLANSNMSNFPGTLVPVKVESALSPRYIQLIPLQNIKQRAALETAMTKFYTQTCNGESNPVDIQKGCTYAFQGSNSNAINAWFRVTVQSKINNLFSIYFIDYGHCDVITGTSLFRYLGSHFSDIPPLSMTARLAGIEPIETDWSHIVCDRFKLLVTGCNYYAHVLKRSLDPLLYDRVVFHACLCDTSKDQDVWLEEMLVEDWKCAKYVA</sequence>